<proteinExistence type="predicted"/>
<protein>
    <submittedName>
        <fullName evidence="1">Uncharacterized protein</fullName>
    </submittedName>
</protein>
<accession>E0SSV2</accession>
<organism evidence="1 2">
    <name type="scientific">Ignisphaera aggregans (strain DSM 17230 / JCM 13409 / AQ1.S1)</name>
    <dbReference type="NCBI Taxonomy" id="583356"/>
    <lineage>
        <taxon>Archaea</taxon>
        <taxon>Thermoproteota</taxon>
        <taxon>Thermoprotei</taxon>
        <taxon>Desulfurococcales</taxon>
        <taxon>Desulfurococcaceae</taxon>
        <taxon>Ignisphaera</taxon>
    </lineage>
</organism>
<evidence type="ECO:0000313" key="2">
    <source>
        <dbReference type="Proteomes" id="UP000001304"/>
    </source>
</evidence>
<dbReference type="HOGENOM" id="CLU_1912326_0_0_2"/>
<keyword evidence="2" id="KW-1185">Reference proteome</keyword>
<name>E0SSV2_IGNAA</name>
<dbReference type="Proteomes" id="UP000001304">
    <property type="component" value="Chromosome"/>
</dbReference>
<sequence>MGIVPTYSSRNLYGVKVVYLCSYLGCLKLYVFEGSLLYIGYKNKSSYDFLGIDAHDILFNSSTGCFWITMEDVSLPLKLITFNRTTNNTWRVGKIYNLYPGQGLVEICTDDFFIEIDPRIEISMGTEYWIDK</sequence>
<gene>
    <name evidence="1" type="ordered locus">Igag_0671</name>
</gene>
<evidence type="ECO:0000313" key="1">
    <source>
        <dbReference type="EMBL" id="ADM27502.1"/>
    </source>
</evidence>
<dbReference type="AlphaFoldDB" id="E0SSV2"/>
<dbReference type="EMBL" id="CP002098">
    <property type="protein sequence ID" value="ADM27502.1"/>
    <property type="molecule type" value="Genomic_DNA"/>
</dbReference>
<dbReference type="BioCyc" id="IAGG583356:GHAH-668-MONOMER"/>
<dbReference type="KEGG" id="iag:Igag_0671"/>
<reference evidence="1 2" key="1">
    <citation type="journal article" date="2010" name="Stand. Genomic Sci.">
        <title>Complete genome sequence of Ignisphaera aggregans type strain (AQ1.S1).</title>
        <authorList>
            <person name="Goker M."/>
            <person name="Held B."/>
            <person name="Lapidus A."/>
            <person name="Nolan M."/>
            <person name="Spring S."/>
            <person name="Yasawong M."/>
            <person name="Lucas S."/>
            <person name="Glavina Del Rio T."/>
            <person name="Tice H."/>
            <person name="Cheng J.F."/>
            <person name="Goodwin L."/>
            <person name="Tapia R."/>
            <person name="Pitluck S."/>
            <person name="Liolios K."/>
            <person name="Ivanova N."/>
            <person name="Mavromatis K."/>
            <person name="Mikhailova N."/>
            <person name="Pati A."/>
            <person name="Chen A."/>
            <person name="Palaniappan K."/>
            <person name="Brambilla E."/>
            <person name="Land M."/>
            <person name="Hauser L."/>
            <person name="Chang Y.J."/>
            <person name="Jeffries C.D."/>
            <person name="Brettin T."/>
            <person name="Detter J.C."/>
            <person name="Han C."/>
            <person name="Rohde M."/>
            <person name="Sikorski J."/>
            <person name="Woyke T."/>
            <person name="Bristow J."/>
            <person name="Eisen J.A."/>
            <person name="Markowitz V."/>
            <person name="Hugenholtz P."/>
            <person name="Kyrpides N.C."/>
            <person name="Klenk H.P."/>
        </authorList>
    </citation>
    <scope>NUCLEOTIDE SEQUENCE [LARGE SCALE GENOMIC DNA]</scope>
    <source>
        <strain evidence="2">DSM 17230 / JCM 13409 / AQ1.S1</strain>
    </source>
</reference>